<feature type="compositionally biased region" description="Pro residues" evidence="3">
    <location>
        <begin position="16"/>
        <end position="27"/>
    </location>
</feature>
<feature type="region of interest" description="Disordered" evidence="3">
    <location>
        <begin position="1606"/>
        <end position="1625"/>
    </location>
</feature>
<feature type="region of interest" description="Disordered" evidence="3">
    <location>
        <begin position="2332"/>
        <end position="2389"/>
    </location>
</feature>
<dbReference type="InterPro" id="IPR045063">
    <property type="entry name" value="Dynamin_N"/>
</dbReference>
<feature type="compositionally biased region" description="Low complexity" evidence="3">
    <location>
        <begin position="294"/>
        <end position="304"/>
    </location>
</feature>
<dbReference type="Gene3D" id="3.40.50.300">
    <property type="entry name" value="P-loop containing nucleotide triphosphate hydrolases"/>
    <property type="match status" value="2"/>
</dbReference>
<feature type="region of interest" description="Disordered" evidence="3">
    <location>
        <begin position="1"/>
        <end position="82"/>
    </location>
</feature>
<dbReference type="SMART" id="SM00906">
    <property type="entry name" value="Fungal_trans"/>
    <property type="match status" value="1"/>
</dbReference>
<feature type="region of interest" description="Disordered" evidence="3">
    <location>
        <begin position="1024"/>
        <end position="1054"/>
    </location>
</feature>
<dbReference type="Pfam" id="PF00350">
    <property type="entry name" value="Dynamin_N"/>
    <property type="match status" value="2"/>
</dbReference>
<evidence type="ECO:0000259" key="4">
    <source>
        <dbReference type="SMART" id="SM00906"/>
    </source>
</evidence>
<dbReference type="CDD" id="cd12148">
    <property type="entry name" value="fungal_TF_MHR"/>
    <property type="match status" value="1"/>
</dbReference>
<feature type="region of interest" description="Disordered" evidence="3">
    <location>
        <begin position="278"/>
        <end position="310"/>
    </location>
</feature>
<feature type="compositionally biased region" description="Basic and acidic residues" evidence="3">
    <location>
        <begin position="278"/>
        <end position="293"/>
    </location>
</feature>
<feature type="compositionally biased region" description="Polar residues" evidence="3">
    <location>
        <begin position="2362"/>
        <end position="2371"/>
    </location>
</feature>
<feature type="compositionally biased region" description="Pro residues" evidence="3">
    <location>
        <begin position="56"/>
        <end position="69"/>
    </location>
</feature>
<feature type="region of interest" description="Disordered" evidence="3">
    <location>
        <begin position="101"/>
        <end position="130"/>
    </location>
</feature>
<sequence>MSAPPGDPNPSAAPKQPLPSEPLPTTPKPTTAAPKRARQPRRPDESAARDDDHRPPTTPDAAPPPPPPLVHHHHYSTPPGPVFQPYHHPYPLMNPPYPVNGSPYPQHHHPAYSPNPNAPPHPHAPPQYSYPMHPGGYPSYPPYPQYHHQPMMMYPPQQPRQGVPETPQQPPAQPAASSGTKRKRKGDPGRAGDKNSDDEAPPSASEPGRLTHAQQQANDLKKRTKTARPIPATLFPSGRLTCDILPDTEPQVCQHCKQYSFECTFFLPITETRFKKKKIEEDSTPAEKEKDKQIATAIASSSATHDTRPKQDVAVLGPTAPPYLLHSQASISSRVYENYDQRYNHTFQVSNSGDGFIQVQKPNNEEQHVAQPKPIDVHVERDVIESLINAYFSDIAPMLPIISKSEFLATPNPPPVLLYSMCLVAAARREVPPQIFDSIRYTVNNIIKAEDVLSTATIVNVQALLILCMTGDCHSQFVPSALSALWIRLGSAIRMAQDLGLHRAESVNSNIEQRRRLWGACLICDRWASIAYGHPSMIDVQDCDARLPSSGELTDLYLDELVRLSIILGRVQKTIYTPSGLTFTTDDMLYELLADMQRWKEGLPDNLRFNGPDSPRNAGLLHLLYSCVCMMFWRVFMRISYSCPTHLKFSLTVEQWSELVTLTGECIDWLDANERVYDVWLLIAYAVTSCALVQYHTFIRRKDPAAQDKLRKLRDCVRRWEGSISPDHMSARRKTAEIISLLFEATQGPAQPLETPALNPTGGVRGNPPVMLDYRKDPTRPGGGVFVAQDTGHARETLRDLPAGVVVSASEIEEDDDAAGSIDGDGQEVEQQVQVQAPSGGEGAPAPMVNMTPLSVGTAGSGRGGQYSNVNPAMNLQASQSGGTSVQVMNILDGSQSGSAMADMAMADNGYLEGIPGGMFDWGQWDTFFSRFAAQGGNTSATGMSAFTQHQQQQQQMAQQQQQKGGQHLCTAHEAHPTVRETPSPTTKHEKPFEASLAKHLASASPSPSTTTSITSYLLQKGTGQMDGYMNHSPGSSARSSAKEDHEHTPEEMVGEGLRMLRTAVDALKKLTIKDENRKREWEKEIEELRKTKKDKLTSVLIALCGVTGAGKSSLWNAVLEDNIVPTSGVQACTSVVTKISYHKHTTIRADVSFLSVEEWTQELNFVLRDLEDNPEGCKKGDSEAAVAWQKLHAIYPALSVEALIKMDAQQVMSTNLDMAGKLGTVETVFGKDSAEFSERIARYIDSAEAVNPDGEPDAIALWPLIKEVHIRCKSDVLSTGAVVVDLPGAADSNAARNRVAQDYLKKADRIWILAEASRATSSEIPSVGNSTVCPPFELTVVSFVHFTSSHFYVVVDDNYNDQKITFIISKTDDISCGEVASSLGLNTNEEYREIQSRIANFEGKRKVLISERETQGKRLKAVSDRIHALEQEGLHASNVSSDSLGYPVLHQKSSVTSHRKRKPEKNATRKAGPSKLPRRNLNEDVRNTPRNNLADTDSNEETSQSVSEPVVEQDGAPGMNNASEIESTQVQKTVEPRNARGKLLGLQQKHDELDEKERVVAVKLADLAEELRKVQKEKNACCSLARNEHTMQILKAQFRTGIQEMDDIPEGPHESEEGHSRNSRDYESIDLPVFACSSRDYMRLTGQLQGDGEASCFSKLDDTGIPAIQKWCRDLTLPSRQIAARNFLLRLGDLVGDVKVYIENIHNGSIAGIDRTALRSKWDSSVAVEGVSRRLKKKFLVLVKKCTSDLQKCFKDGLEKKLRDGAESAACKARDTIRGFETVNPATYRATIRRYGCFKNLDMNFALVDPFTQSIAKSFGATFKQNILGRLNIRLRKVLAALLDDIQASVGTATAELCSFTKKQGSKCQKELKTIAQPGPLNEAFAMSSRGAVMIFGAGTPSPQRPQRASATARDAAELKYTPEKAVKEGLNMVKAIAENLQKLTILNHMREGVWAQAIEELQSTKREQLTTMMIAVCGATGAGKSSLLNAVLDETIVPTSGMQACTSVVTKISYHKRKVIQADVSFVSLEEWKRELGIVLRDLADDTGGTKIADSDAAVAWGKVHAVYPTLSVDELVEMDVQQILDSNPDIAKKLGITETIIAIDSTAFGKEIAQYIDSTTKGNGNDDEVALWPLIREVHIKCRAKALSTGAVLVDLPGVADANAARDSIAQKYLKEAKRIWILAEITRAVDNKTAKDLLGESFRRQLLSKFPCHTVHTASPLLTPVTVDGNYDDQCITFIAGKTDDVASSEIARALNLEANEEYRELESRIAAIEKQLKGLEDEKKEVVRLIQPLGKRIQELQRRQKALVEGDGSVCLQYPPEAAIWGSHAGEKDKKRKCEKRNTNKPGPSKVPRKNINENVGANMWTTLDDDSEGDASSDSGDELDTLHEDAACSDIDVDDEFSEIEDTFDQKTMKETLRKIEVELAQLRPERDRLNERGQAMLLEGASLTEKLAVEQKKKDVFCSLARNKDSKEKLKADFRAGLKCMDDMVEEQRDPTVFDPTQQLRDYQFVDLPVFTCSSRDYMRLSGQLKGDGEASCFSNKHDTEIPALQKWCHQLTLPARERAAKAFLHKLRNLAQNVKVYIERIQNGQIAGVNRSTLRLKWESSAAPEGVARRLSREFSVLSKKCILDLQQCFRDGLEEKCKAGVELAVNSALETVDQFGKMHHSTYRATIRRDGSFKRDLNIELVDPFTKSIAYSFSAMFEKDIFGPFEVSIVNAIAKLLEDFQKTIAEELLSGARHQGKACHKEARTVLQNTMEAVKETVSSQRKEISRSIAPVVQNRLRTTYDLAKAEKGPGSMARQKASNQFHDSGFVERNKDTMFQEAADTIMTALDNAAVAVGQTLGQTLATLAAKVEISLAVLWEEVHDSASEQAARNHTLALVSQIHDRVSLYIEAARLKEEGHDPLKFETEDGDMHPF</sequence>
<evidence type="ECO:0000256" key="3">
    <source>
        <dbReference type="SAM" id="MobiDB-lite"/>
    </source>
</evidence>
<keyword evidence="2" id="KW-0175">Coiled coil</keyword>
<feature type="compositionally biased region" description="Basic and acidic residues" evidence="3">
    <location>
        <begin position="41"/>
        <end position="55"/>
    </location>
</feature>
<keyword evidence="1" id="KW-0539">Nucleus</keyword>
<feature type="compositionally biased region" description="Acidic residues" evidence="3">
    <location>
        <begin position="2373"/>
        <end position="2389"/>
    </location>
</feature>
<protein>
    <recommendedName>
        <fullName evidence="4">Xylanolytic transcriptional activator regulatory domain-containing protein</fullName>
    </recommendedName>
</protein>
<dbReference type="OrthoDB" id="4161332at2759"/>
<feature type="region of interest" description="Disordered" evidence="3">
    <location>
        <begin position="1452"/>
        <end position="1522"/>
    </location>
</feature>
<accession>A0A8H5EXH9</accession>
<dbReference type="InterPro" id="IPR056024">
    <property type="entry name" value="DUF7605"/>
</dbReference>
<feature type="compositionally biased region" description="Basic and acidic residues" evidence="3">
    <location>
        <begin position="1041"/>
        <end position="1051"/>
    </location>
</feature>
<comment type="caution">
    <text evidence="5">The sequence shown here is derived from an EMBL/GenBank/DDBJ whole genome shotgun (WGS) entry which is preliminary data.</text>
</comment>
<dbReference type="InterPro" id="IPR027417">
    <property type="entry name" value="P-loop_NTPase"/>
</dbReference>
<feature type="compositionally biased region" description="Basic and acidic residues" evidence="3">
    <location>
        <begin position="1611"/>
        <end position="1625"/>
    </location>
</feature>
<feature type="compositionally biased region" description="Pro residues" evidence="3">
    <location>
        <begin position="116"/>
        <end position="125"/>
    </location>
</feature>
<feature type="domain" description="Xylanolytic transcriptional activator regulatory" evidence="4">
    <location>
        <begin position="485"/>
        <end position="554"/>
    </location>
</feature>
<feature type="coiled-coil region" evidence="2">
    <location>
        <begin position="2253"/>
        <end position="2294"/>
    </location>
</feature>
<dbReference type="PANTHER" id="PTHR36681:SF3">
    <property type="entry name" value="NUCLEAR GTPASE, GERMINAL CENTER-ASSOCIATED, TANDEM DUPLICATE 3"/>
    <property type="match status" value="1"/>
</dbReference>
<dbReference type="InterPro" id="IPR007219">
    <property type="entry name" value="XnlR_reg_dom"/>
</dbReference>
<dbReference type="GO" id="GO:0008270">
    <property type="term" value="F:zinc ion binding"/>
    <property type="evidence" value="ECO:0007669"/>
    <property type="project" value="InterPro"/>
</dbReference>
<organism evidence="5 6">
    <name type="scientific">Ephemerocybe angulata</name>
    <dbReference type="NCBI Taxonomy" id="980116"/>
    <lineage>
        <taxon>Eukaryota</taxon>
        <taxon>Fungi</taxon>
        <taxon>Dikarya</taxon>
        <taxon>Basidiomycota</taxon>
        <taxon>Agaricomycotina</taxon>
        <taxon>Agaricomycetes</taxon>
        <taxon>Agaricomycetidae</taxon>
        <taxon>Agaricales</taxon>
        <taxon>Agaricineae</taxon>
        <taxon>Psathyrellaceae</taxon>
        <taxon>Ephemerocybe</taxon>
    </lineage>
</organism>
<dbReference type="SUPFAM" id="SSF52540">
    <property type="entry name" value="P-loop containing nucleoside triphosphate hydrolases"/>
    <property type="match status" value="3"/>
</dbReference>
<feature type="region of interest" description="Disordered" evidence="3">
    <location>
        <begin position="148"/>
        <end position="232"/>
    </location>
</feature>
<gene>
    <name evidence="5" type="ORF">D9611_005012</name>
</gene>
<proteinExistence type="predicted"/>
<dbReference type="EMBL" id="JAACJK010000220">
    <property type="protein sequence ID" value="KAF5315927.1"/>
    <property type="molecule type" value="Genomic_DNA"/>
</dbReference>
<evidence type="ECO:0000256" key="1">
    <source>
        <dbReference type="ARBA" id="ARBA00023242"/>
    </source>
</evidence>
<reference evidence="5 6" key="1">
    <citation type="journal article" date="2020" name="ISME J.">
        <title>Uncovering the hidden diversity of litter-decomposition mechanisms in mushroom-forming fungi.</title>
        <authorList>
            <person name="Floudas D."/>
            <person name="Bentzer J."/>
            <person name="Ahren D."/>
            <person name="Johansson T."/>
            <person name="Persson P."/>
            <person name="Tunlid A."/>
        </authorList>
    </citation>
    <scope>NUCLEOTIDE SEQUENCE [LARGE SCALE GENOMIC DNA]</scope>
    <source>
        <strain evidence="5 6">CBS 175.51</strain>
    </source>
</reference>
<evidence type="ECO:0000313" key="6">
    <source>
        <dbReference type="Proteomes" id="UP000541558"/>
    </source>
</evidence>
<dbReference type="GO" id="GO:0003677">
    <property type="term" value="F:DNA binding"/>
    <property type="evidence" value="ECO:0007669"/>
    <property type="project" value="InterPro"/>
</dbReference>
<evidence type="ECO:0000313" key="5">
    <source>
        <dbReference type="EMBL" id="KAF5315927.1"/>
    </source>
</evidence>
<dbReference type="Pfam" id="PF24564">
    <property type="entry name" value="DUF7605"/>
    <property type="match status" value="1"/>
</dbReference>
<dbReference type="PANTHER" id="PTHR36681">
    <property type="entry name" value="NUCLEAR GTPASE, GERMINAL CENTER-ASSOCIATED, TANDEM DUPLICATE 3"/>
    <property type="match status" value="1"/>
</dbReference>
<feature type="compositionally biased region" description="Polar residues" evidence="3">
    <location>
        <begin position="1489"/>
        <end position="1508"/>
    </location>
</feature>
<evidence type="ECO:0000256" key="2">
    <source>
        <dbReference type="SAM" id="Coils"/>
    </source>
</evidence>
<dbReference type="Pfam" id="PF04082">
    <property type="entry name" value="Fungal_trans"/>
    <property type="match status" value="1"/>
</dbReference>
<feature type="compositionally biased region" description="Basic and acidic residues" evidence="3">
    <location>
        <begin position="186"/>
        <end position="197"/>
    </location>
</feature>
<dbReference type="Proteomes" id="UP000541558">
    <property type="component" value="Unassembled WGS sequence"/>
</dbReference>
<keyword evidence="6" id="KW-1185">Reference proteome</keyword>
<dbReference type="GO" id="GO:0006351">
    <property type="term" value="P:DNA-templated transcription"/>
    <property type="evidence" value="ECO:0007669"/>
    <property type="project" value="InterPro"/>
</dbReference>
<feature type="coiled-coil region" evidence="2">
    <location>
        <begin position="1072"/>
        <end position="1099"/>
    </location>
</feature>
<name>A0A8H5EXH9_9AGAR</name>